<dbReference type="AlphaFoldDB" id="A0A6B0U5E5"/>
<protein>
    <submittedName>
        <fullName evidence="2">Putative secreted protein</fullName>
    </submittedName>
</protein>
<reference evidence="2" key="1">
    <citation type="submission" date="2019-12" db="EMBL/GenBank/DDBJ databases">
        <title>An insight into the sialome of adult female Ixodes ricinus ticks feeding for 6 days.</title>
        <authorList>
            <person name="Perner J."/>
            <person name="Ribeiro J.M.C."/>
        </authorList>
    </citation>
    <scope>NUCLEOTIDE SEQUENCE</scope>
    <source>
        <strain evidence="2">Semi-engorged</strain>
        <tissue evidence="2">Salivary glands</tissue>
    </source>
</reference>
<accession>A0A6B0U5E5</accession>
<proteinExistence type="predicted"/>
<organism evidence="2">
    <name type="scientific">Ixodes ricinus</name>
    <name type="common">Common tick</name>
    <name type="synonym">Acarus ricinus</name>
    <dbReference type="NCBI Taxonomy" id="34613"/>
    <lineage>
        <taxon>Eukaryota</taxon>
        <taxon>Metazoa</taxon>
        <taxon>Ecdysozoa</taxon>
        <taxon>Arthropoda</taxon>
        <taxon>Chelicerata</taxon>
        <taxon>Arachnida</taxon>
        <taxon>Acari</taxon>
        <taxon>Parasitiformes</taxon>
        <taxon>Ixodida</taxon>
        <taxon>Ixodoidea</taxon>
        <taxon>Ixodidae</taxon>
        <taxon>Ixodinae</taxon>
        <taxon>Ixodes</taxon>
    </lineage>
</organism>
<sequence>MCRPWNLLLLLHLPHAIPSLPRSICILNLSSPCFCKREGHSPLSAQGPSVSLVGPALDVRQRDWKRRSSEMLVGVLFM</sequence>
<feature type="signal peptide" evidence="1">
    <location>
        <begin position="1"/>
        <end position="16"/>
    </location>
</feature>
<name>A0A6B0U5E5_IXORI</name>
<feature type="chain" id="PRO_5025506552" evidence="1">
    <location>
        <begin position="17"/>
        <end position="78"/>
    </location>
</feature>
<keyword evidence="1" id="KW-0732">Signal</keyword>
<evidence type="ECO:0000256" key="1">
    <source>
        <dbReference type="SAM" id="SignalP"/>
    </source>
</evidence>
<dbReference type="EMBL" id="GIFC01001837">
    <property type="protein sequence ID" value="MXU83920.1"/>
    <property type="molecule type" value="Transcribed_RNA"/>
</dbReference>
<evidence type="ECO:0000313" key="2">
    <source>
        <dbReference type="EMBL" id="MXU83920.1"/>
    </source>
</evidence>